<dbReference type="SUPFAM" id="SSF52768">
    <property type="entry name" value="Arginase/deacetylase"/>
    <property type="match status" value="1"/>
</dbReference>
<evidence type="ECO:0000256" key="5">
    <source>
        <dbReference type="SAM" id="MobiDB-lite"/>
    </source>
</evidence>
<dbReference type="OrthoDB" id="288726at2759"/>
<dbReference type="OMA" id="GFLYYEV"/>
<dbReference type="AlphaFoldDB" id="A0A139AAR0"/>
<dbReference type="Gene3D" id="3.40.800.10">
    <property type="entry name" value="Ureohydrolase domain"/>
    <property type="match status" value="1"/>
</dbReference>
<gene>
    <name evidence="7" type="ORF">M427DRAFT_113360</name>
</gene>
<dbReference type="PANTHER" id="PTHR11358">
    <property type="entry name" value="ARGINASE/AGMATINASE"/>
    <property type="match status" value="1"/>
</dbReference>
<dbReference type="Pfam" id="PF00491">
    <property type="entry name" value="Arginase"/>
    <property type="match status" value="1"/>
</dbReference>
<reference evidence="7 8" key="1">
    <citation type="journal article" date="2015" name="Genome Biol. Evol.">
        <title>Phylogenomic analyses indicate that early fungi evolved digesting cell walls of algal ancestors of land plants.</title>
        <authorList>
            <person name="Chang Y."/>
            <person name="Wang S."/>
            <person name="Sekimoto S."/>
            <person name="Aerts A.L."/>
            <person name="Choi C."/>
            <person name="Clum A."/>
            <person name="LaButti K.M."/>
            <person name="Lindquist E.A."/>
            <person name="Yee Ngan C."/>
            <person name="Ohm R.A."/>
            <person name="Salamov A.A."/>
            <person name="Grigoriev I.V."/>
            <person name="Spatafora J.W."/>
            <person name="Berbee M.L."/>
        </authorList>
    </citation>
    <scope>NUCLEOTIDE SEQUENCE [LARGE SCALE GENOMIC DNA]</scope>
    <source>
        <strain evidence="7 8">JEL478</strain>
    </source>
</reference>
<evidence type="ECO:0000256" key="3">
    <source>
        <dbReference type="ARBA" id="ARBA00022801"/>
    </source>
</evidence>
<feature type="compositionally biased region" description="Polar residues" evidence="5">
    <location>
        <begin position="264"/>
        <end position="278"/>
    </location>
</feature>
<dbReference type="CDD" id="cd11592">
    <property type="entry name" value="Agmatinase_PAH"/>
    <property type="match status" value="1"/>
</dbReference>
<dbReference type="InterPro" id="IPR023696">
    <property type="entry name" value="Ureohydrolase_dom_sf"/>
</dbReference>
<dbReference type="EMBL" id="KQ965777">
    <property type="protein sequence ID" value="KXS13555.1"/>
    <property type="molecule type" value="Genomic_DNA"/>
</dbReference>
<keyword evidence="6" id="KW-0732">Signal</keyword>
<feature type="chain" id="PRO_5007296073" evidence="6">
    <location>
        <begin position="21"/>
        <end position="456"/>
    </location>
</feature>
<dbReference type="Proteomes" id="UP000070544">
    <property type="component" value="Unassembled WGS sequence"/>
</dbReference>
<dbReference type="InterPro" id="IPR006035">
    <property type="entry name" value="Ureohydrolase"/>
</dbReference>
<evidence type="ECO:0000256" key="2">
    <source>
        <dbReference type="ARBA" id="ARBA00022723"/>
    </source>
</evidence>
<dbReference type="PROSITE" id="PS51409">
    <property type="entry name" value="ARGINASE_2"/>
    <property type="match status" value="1"/>
</dbReference>
<dbReference type="PROSITE" id="PS01053">
    <property type="entry name" value="ARGINASE_1"/>
    <property type="match status" value="1"/>
</dbReference>
<comment type="similarity">
    <text evidence="1">Belongs to the arginase family. Agmatinase subfamily.</text>
</comment>
<accession>A0A139AAR0</accession>
<dbReference type="STRING" id="1344416.A0A139AAR0"/>
<dbReference type="GO" id="GO:0046872">
    <property type="term" value="F:metal ion binding"/>
    <property type="evidence" value="ECO:0007669"/>
    <property type="project" value="UniProtKB-KW"/>
</dbReference>
<evidence type="ECO:0000313" key="8">
    <source>
        <dbReference type="Proteomes" id="UP000070544"/>
    </source>
</evidence>
<protein>
    <submittedName>
        <fullName evidence="7">Arginase/deacetylase</fullName>
    </submittedName>
</protein>
<feature type="signal peptide" evidence="6">
    <location>
        <begin position="1"/>
        <end position="20"/>
    </location>
</feature>
<keyword evidence="2" id="KW-0479">Metal-binding</keyword>
<keyword evidence="3 4" id="KW-0378">Hydrolase</keyword>
<dbReference type="GO" id="GO:0008783">
    <property type="term" value="F:agmatinase activity"/>
    <property type="evidence" value="ECO:0007669"/>
    <property type="project" value="TreeGrafter"/>
</dbReference>
<evidence type="ECO:0000313" key="7">
    <source>
        <dbReference type="EMBL" id="KXS13555.1"/>
    </source>
</evidence>
<evidence type="ECO:0000256" key="4">
    <source>
        <dbReference type="RuleBase" id="RU003684"/>
    </source>
</evidence>
<dbReference type="PRINTS" id="PR00116">
    <property type="entry name" value="ARGINASE"/>
</dbReference>
<keyword evidence="8" id="KW-1185">Reference proteome</keyword>
<sequence>MQFMLKALALGAIAALPASGLPVGALTDPTHPTFDTMQRPMFEFAGIPTFAHTPYVTSCFKSFDKDADAHKLIALGAAAAEKHSDAQKHVGTAKADAKTVIENLLYPKFDIAVVGIPFDTSVTYRPGARFGPRGIRGASMRLSLNFAHDPLLDVNPLSSWATIVDCGDVPAAYSDNAVAIAQMEAYLSEVVARKTADPEASPDWTKGHPRVVTLGGDHTIVLPILRALHKIHGKSFHVIHFDSHMDTWEPSSLGGSESGDDAKSGQTESNPYPRVTSSAMLGLNHGTPLWHAAKEGLFEMDGRNLHVGLRGKLVDMGDYATDDSVGFKRIHAADIDTLGVKGVIERIVEVVSGGNTDEVPLVYISLDIDVLDPAFAPATGTPEIGGWSTRELKSIIRGLQGRLRVIGADVVEVAPAYDTVAEQTTLAAAEVAYEFVNLMITDIKEVAGKKKARGEL</sequence>
<proteinExistence type="inferred from homology"/>
<feature type="region of interest" description="Disordered" evidence="5">
    <location>
        <begin position="250"/>
        <end position="278"/>
    </location>
</feature>
<evidence type="ECO:0000256" key="6">
    <source>
        <dbReference type="SAM" id="SignalP"/>
    </source>
</evidence>
<organism evidence="7 8">
    <name type="scientific">Gonapodya prolifera (strain JEL478)</name>
    <name type="common">Monoblepharis prolifera</name>
    <dbReference type="NCBI Taxonomy" id="1344416"/>
    <lineage>
        <taxon>Eukaryota</taxon>
        <taxon>Fungi</taxon>
        <taxon>Fungi incertae sedis</taxon>
        <taxon>Chytridiomycota</taxon>
        <taxon>Chytridiomycota incertae sedis</taxon>
        <taxon>Monoblepharidomycetes</taxon>
        <taxon>Monoblepharidales</taxon>
        <taxon>Gonapodyaceae</taxon>
        <taxon>Gonapodya</taxon>
    </lineage>
</organism>
<evidence type="ECO:0000256" key="1">
    <source>
        <dbReference type="ARBA" id="ARBA00009227"/>
    </source>
</evidence>
<dbReference type="GO" id="GO:0033389">
    <property type="term" value="P:putrescine biosynthetic process from arginine, via agmatine"/>
    <property type="evidence" value="ECO:0007669"/>
    <property type="project" value="TreeGrafter"/>
</dbReference>
<name>A0A139AAR0_GONPJ</name>
<dbReference type="InterPro" id="IPR020855">
    <property type="entry name" value="Ureohydrolase_Mn_BS"/>
</dbReference>
<dbReference type="PANTHER" id="PTHR11358:SF26">
    <property type="entry name" value="GUANIDINO ACID HYDROLASE, MITOCHONDRIAL"/>
    <property type="match status" value="1"/>
</dbReference>